<protein>
    <submittedName>
        <fullName evidence="15">Zinc carboxypeptidase-like</fullName>
    </submittedName>
</protein>
<reference evidence="15" key="1">
    <citation type="submission" date="2025-08" db="UniProtKB">
        <authorList>
            <consortium name="RefSeq"/>
        </authorList>
    </citation>
    <scope>IDENTIFICATION</scope>
    <source>
        <tissue evidence="15">Whole Larva</tissue>
    </source>
</reference>
<evidence type="ECO:0000313" key="15">
    <source>
        <dbReference type="RefSeq" id="XP_017769856.1"/>
    </source>
</evidence>
<comment type="similarity">
    <text evidence="2 11">Belongs to the peptidase M14 family.</text>
</comment>
<keyword evidence="8" id="KW-0862">Zinc</keyword>
<dbReference type="SMART" id="SM00631">
    <property type="entry name" value="Zn_pept"/>
    <property type="match status" value="1"/>
</dbReference>
<evidence type="ECO:0000256" key="8">
    <source>
        <dbReference type="ARBA" id="ARBA00022833"/>
    </source>
</evidence>
<dbReference type="InterPro" id="IPR000834">
    <property type="entry name" value="Peptidase_M14"/>
</dbReference>
<dbReference type="PANTHER" id="PTHR11705:SF153">
    <property type="entry name" value="ZINC CARBOXYPEPTIDASE A 1-LIKE PROTEIN"/>
    <property type="match status" value="1"/>
</dbReference>
<dbReference type="Gene3D" id="3.40.630.10">
    <property type="entry name" value="Zn peptidases"/>
    <property type="match status" value="1"/>
</dbReference>
<dbReference type="SUPFAM" id="SSF54897">
    <property type="entry name" value="Protease propeptides/inhibitors"/>
    <property type="match status" value="1"/>
</dbReference>
<accession>A0ABM1M5K6</accession>
<dbReference type="Proteomes" id="UP000695000">
    <property type="component" value="Unplaced"/>
</dbReference>
<gene>
    <name evidence="15" type="primary">LOC108557693</name>
</gene>
<feature type="active site" description="Proton donor/acceptor" evidence="11">
    <location>
        <position position="372"/>
    </location>
</feature>
<evidence type="ECO:0000313" key="14">
    <source>
        <dbReference type="Proteomes" id="UP000695000"/>
    </source>
</evidence>
<dbReference type="PROSITE" id="PS52035">
    <property type="entry name" value="PEPTIDASE_M14"/>
    <property type="match status" value="1"/>
</dbReference>
<dbReference type="PANTHER" id="PTHR11705">
    <property type="entry name" value="PROTEASE FAMILY M14 CARBOXYPEPTIDASE A,B"/>
    <property type="match status" value="1"/>
</dbReference>
<evidence type="ECO:0000259" key="13">
    <source>
        <dbReference type="PROSITE" id="PS52035"/>
    </source>
</evidence>
<dbReference type="PROSITE" id="PS00133">
    <property type="entry name" value="CARBOXYPEPT_ZN_2"/>
    <property type="match status" value="1"/>
</dbReference>
<evidence type="ECO:0000256" key="2">
    <source>
        <dbReference type="ARBA" id="ARBA00005988"/>
    </source>
</evidence>
<dbReference type="CDD" id="cd03860">
    <property type="entry name" value="M14_CP_A-B_like"/>
    <property type="match status" value="1"/>
</dbReference>
<dbReference type="Gene3D" id="3.30.70.340">
    <property type="entry name" value="Metallocarboxypeptidase-like"/>
    <property type="match status" value="1"/>
</dbReference>
<evidence type="ECO:0000256" key="10">
    <source>
        <dbReference type="ARBA" id="ARBA00023157"/>
    </source>
</evidence>
<evidence type="ECO:0000256" key="12">
    <source>
        <dbReference type="SAM" id="SignalP"/>
    </source>
</evidence>
<dbReference type="Pfam" id="PF02244">
    <property type="entry name" value="Propep_M14"/>
    <property type="match status" value="1"/>
</dbReference>
<evidence type="ECO:0000256" key="6">
    <source>
        <dbReference type="ARBA" id="ARBA00022729"/>
    </source>
</evidence>
<dbReference type="RefSeq" id="XP_017769856.1">
    <property type="nucleotide sequence ID" value="XM_017914367.1"/>
</dbReference>
<dbReference type="SUPFAM" id="SSF53187">
    <property type="entry name" value="Zn-dependent exopeptidases"/>
    <property type="match status" value="1"/>
</dbReference>
<organism evidence="14 15">
    <name type="scientific">Nicrophorus vespilloides</name>
    <name type="common">Boreal carrion beetle</name>
    <dbReference type="NCBI Taxonomy" id="110193"/>
    <lineage>
        <taxon>Eukaryota</taxon>
        <taxon>Metazoa</taxon>
        <taxon>Ecdysozoa</taxon>
        <taxon>Arthropoda</taxon>
        <taxon>Hexapoda</taxon>
        <taxon>Insecta</taxon>
        <taxon>Pterygota</taxon>
        <taxon>Neoptera</taxon>
        <taxon>Endopterygota</taxon>
        <taxon>Coleoptera</taxon>
        <taxon>Polyphaga</taxon>
        <taxon>Staphyliniformia</taxon>
        <taxon>Silphidae</taxon>
        <taxon>Nicrophorinae</taxon>
        <taxon>Nicrophorus</taxon>
    </lineage>
</organism>
<keyword evidence="6 12" id="KW-0732">Signal</keyword>
<name>A0ABM1M5K6_NICVS</name>
<dbReference type="Pfam" id="PF00246">
    <property type="entry name" value="Peptidase_M14"/>
    <property type="match status" value="1"/>
</dbReference>
<evidence type="ECO:0000256" key="7">
    <source>
        <dbReference type="ARBA" id="ARBA00022801"/>
    </source>
</evidence>
<evidence type="ECO:0000256" key="1">
    <source>
        <dbReference type="ARBA" id="ARBA00001947"/>
    </source>
</evidence>
<keyword evidence="14" id="KW-1185">Reference proteome</keyword>
<dbReference type="InterPro" id="IPR003146">
    <property type="entry name" value="M14A_act_pep"/>
</dbReference>
<keyword evidence="7" id="KW-0378">Hydrolase</keyword>
<feature type="chain" id="PRO_5045394673" evidence="12">
    <location>
        <begin position="18"/>
        <end position="408"/>
    </location>
</feature>
<comment type="cofactor">
    <cofactor evidence="1">
        <name>Zn(2+)</name>
        <dbReference type="ChEBI" id="CHEBI:29105"/>
    </cofactor>
</comment>
<keyword evidence="10" id="KW-1015">Disulfide bond</keyword>
<keyword evidence="9" id="KW-0482">Metalloprotease</keyword>
<evidence type="ECO:0000256" key="11">
    <source>
        <dbReference type="PROSITE-ProRule" id="PRU01379"/>
    </source>
</evidence>
<evidence type="ECO:0000256" key="3">
    <source>
        <dbReference type="ARBA" id="ARBA00022645"/>
    </source>
</evidence>
<evidence type="ECO:0000256" key="5">
    <source>
        <dbReference type="ARBA" id="ARBA00022723"/>
    </source>
</evidence>
<dbReference type="InterPro" id="IPR057247">
    <property type="entry name" value="CARBOXYPEPT_ZN_2"/>
</dbReference>
<proteinExistence type="inferred from homology"/>
<keyword evidence="3" id="KW-0121">Carboxypeptidase</keyword>
<keyword evidence="4" id="KW-0645">Protease</keyword>
<dbReference type="InterPro" id="IPR036990">
    <property type="entry name" value="M14A-like_propep"/>
</dbReference>
<keyword evidence="5" id="KW-0479">Metal-binding</keyword>
<feature type="signal peptide" evidence="12">
    <location>
        <begin position="1"/>
        <end position="17"/>
    </location>
</feature>
<sequence length="408" mass="46470">MKAILATCLVLAVAVFGEKVRYDGFQVYELIPVNEQQVSALKSMEELNGGYSFWIGASTVGKAVHVMVPPHLKLNFEDSMKLLNLNHSIYMENVQEKIESSSVRTHYKSFGWTQYHTLEEIYDFLRDLESRFPDNVKVVKGGESYEGRDILGVHVSFNKANENNAIFIEGGIHAREWIGPATVTYMLNEFMTSTDSRVRNIAESHDWYIFPSVNPDGYVYTHARDRMWRKTRQPYGFCVGADPNRNWGFHWMEGGASNNPCLETFAGSKAFSEPETKSLADYIESINKKLVGYIAFHSYSQLLLIPYGHTSQHLENYDELYRIGLKGAKALEKHYGTKYTVGNIVETIYIASGGSMDWVKGEFGTRITYTYELRDTGRHGFLLPAEQIIPTGEETLDSLVTMLEEYQK</sequence>
<dbReference type="GeneID" id="108557693"/>
<feature type="domain" description="Peptidase M14" evidence="13">
    <location>
        <begin position="114"/>
        <end position="406"/>
    </location>
</feature>
<dbReference type="PRINTS" id="PR00765">
    <property type="entry name" value="CRBOXYPTASEA"/>
</dbReference>
<evidence type="ECO:0000256" key="9">
    <source>
        <dbReference type="ARBA" id="ARBA00023049"/>
    </source>
</evidence>
<evidence type="ECO:0000256" key="4">
    <source>
        <dbReference type="ARBA" id="ARBA00022670"/>
    </source>
</evidence>